<dbReference type="Gene3D" id="3.80.10.10">
    <property type="entry name" value="Ribonuclease Inhibitor"/>
    <property type="match status" value="1"/>
</dbReference>
<feature type="non-terminal residue" evidence="2">
    <location>
        <position position="439"/>
    </location>
</feature>
<dbReference type="Proteomes" id="UP001219525">
    <property type="component" value="Unassembled WGS sequence"/>
</dbReference>
<name>A0AAD6Y3P0_9AGAR</name>
<dbReference type="EMBL" id="JARJCW010000067">
    <property type="protein sequence ID" value="KAJ7199703.1"/>
    <property type="molecule type" value="Genomic_DNA"/>
</dbReference>
<sequence length="439" mass="49391">PDNEPLLFPFADTSATTSGDFAGQEITPSKASKSAKKVKQRRNPLFVKPLSPLSKDICARFPSELHDYIVDFLHNDRASLCACRLTCKSWTASSTYHLFQNAGTIHVDGKKNLQFCELLANHPLATCIARLNLESHVIDDRFEGGPDETFQFNELEHFSRFTGLPRLKYLRLDYHHGDELLPSFYSALAQNFSSVTDLELHSMHFTSFADVLRACRALPLLRRLALISVVFRGPSTFDREMYPVLGELVDLVVDCPYDLDNALFCQWLASQSSICRLALGMLPDRESIAAPLSAAMCAVGPCLEHLIIHELDTTPLPDFSPAIAIRTLEITGIRCHEAPGSTDPAFIPALLAQIRSRVIQRIAIVVRLDTRADLDRLDWQRIAPLLAGLESLRRVEFYLSAHKKWALAAIDEKLRPRAYGLRVENFEGRHRYSLGRFDC</sequence>
<reference evidence="2" key="1">
    <citation type="submission" date="2023-03" db="EMBL/GenBank/DDBJ databases">
        <title>Massive genome expansion in bonnet fungi (Mycena s.s.) driven by repeated elements and novel gene families across ecological guilds.</title>
        <authorList>
            <consortium name="Lawrence Berkeley National Laboratory"/>
            <person name="Harder C.B."/>
            <person name="Miyauchi S."/>
            <person name="Viragh M."/>
            <person name="Kuo A."/>
            <person name="Thoen E."/>
            <person name="Andreopoulos B."/>
            <person name="Lu D."/>
            <person name="Skrede I."/>
            <person name="Drula E."/>
            <person name="Henrissat B."/>
            <person name="Morin E."/>
            <person name="Kohler A."/>
            <person name="Barry K."/>
            <person name="LaButti K."/>
            <person name="Morin E."/>
            <person name="Salamov A."/>
            <person name="Lipzen A."/>
            <person name="Mereny Z."/>
            <person name="Hegedus B."/>
            <person name="Baldrian P."/>
            <person name="Stursova M."/>
            <person name="Weitz H."/>
            <person name="Taylor A."/>
            <person name="Grigoriev I.V."/>
            <person name="Nagy L.G."/>
            <person name="Martin F."/>
            <person name="Kauserud H."/>
        </authorList>
    </citation>
    <scope>NUCLEOTIDE SEQUENCE</scope>
    <source>
        <strain evidence="2">9144</strain>
    </source>
</reference>
<dbReference type="InterPro" id="IPR032675">
    <property type="entry name" value="LRR_dom_sf"/>
</dbReference>
<evidence type="ECO:0000313" key="3">
    <source>
        <dbReference type="Proteomes" id="UP001219525"/>
    </source>
</evidence>
<protein>
    <recommendedName>
        <fullName evidence="4">F-box domain-containing protein</fullName>
    </recommendedName>
</protein>
<dbReference type="SUPFAM" id="SSF52047">
    <property type="entry name" value="RNI-like"/>
    <property type="match status" value="1"/>
</dbReference>
<evidence type="ECO:0000256" key="1">
    <source>
        <dbReference type="SAM" id="MobiDB-lite"/>
    </source>
</evidence>
<proteinExistence type="predicted"/>
<accession>A0AAD6Y3P0</accession>
<dbReference type="InterPro" id="IPR036047">
    <property type="entry name" value="F-box-like_dom_sf"/>
</dbReference>
<keyword evidence="3" id="KW-1185">Reference proteome</keyword>
<gene>
    <name evidence="2" type="ORF">GGX14DRAFT_467860</name>
</gene>
<feature type="region of interest" description="Disordered" evidence="1">
    <location>
        <begin position="13"/>
        <end position="35"/>
    </location>
</feature>
<dbReference type="SUPFAM" id="SSF81383">
    <property type="entry name" value="F-box domain"/>
    <property type="match status" value="1"/>
</dbReference>
<comment type="caution">
    <text evidence="2">The sequence shown here is derived from an EMBL/GenBank/DDBJ whole genome shotgun (WGS) entry which is preliminary data.</text>
</comment>
<evidence type="ECO:0000313" key="2">
    <source>
        <dbReference type="EMBL" id="KAJ7199703.1"/>
    </source>
</evidence>
<dbReference type="AlphaFoldDB" id="A0AAD6Y3P0"/>
<organism evidence="2 3">
    <name type="scientific">Mycena pura</name>
    <dbReference type="NCBI Taxonomy" id="153505"/>
    <lineage>
        <taxon>Eukaryota</taxon>
        <taxon>Fungi</taxon>
        <taxon>Dikarya</taxon>
        <taxon>Basidiomycota</taxon>
        <taxon>Agaricomycotina</taxon>
        <taxon>Agaricomycetes</taxon>
        <taxon>Agaricomycetidae</taxon>
        <taxon>Agaricales</taxon>
        <taxon>Marasmiineae</taxon>
        <taxon>Mycenaceae</taxon>
        <taxon>Mycena</taxon>
    </lineage>
</organism>
<evidence type="ECO:0008006" key="4">
    <source>
        <dbReference type="Google" id="ProtNLM"/>
    </source>
</evidence>